<dbReference type="Proteomes" id="UP000226420">
    <property type="component" value="Unassembled WGS sequence"/>
</dbReference>
<gene>
    <name evidence="2" type="ORF">SAMN02745723_11095</name>
</gene>
<accession>A0AAJ5BI73</accession>
<feature type="domain" description="Glycosyl transferase family 1" evidence="1">
    <location>
        <begin position="173"/>
        <end position="302"/>
    </location>
</feature>
<dbReference type="Pfam" id="PF00534">
    <property type="entry name" value="Glycos_transf_1"/>
    <property type="match status" value="1"/>
</dbReference>
<dbReference type="EMBL" id="FOLW01000010">
    <property type="protein sequence ID" value="SFD22651.1"/>
    <property type="molecule type" value="Genomic_DNA"/>
</dbReference>
<dbReference type="GO" id="GO:1901135">
    <property type="term" value="P:carbohydrate derivative metabolic process"/>
    <property type="evidence" value="ECO:0007669"/>
    <property type="project" value="UniProtKB-ARBA"/>
</dbReference>
<dbReference type="InterPro" id="IPR001296">
    <property type="entry name" value="Glyco_trans_1"/>
</dbReference>
<proteinExistence type="predicted"/>
<dbReference type="PANTHER" id="PTHR12526:SF630">
    <property type="entry name" value="GLYCOSYLTRANSFERASE"/>
    <property type="match status" value="1"/>
</dbReference>
<evidence type="ECO:0000259" key="1">
    <source>
        <dbReference type="Pfam" id="PF00534"/>
    </source>
</evidence>
<dbReference type="RefSeq" id="WP_074824108.1">
    <property type="nucleotide sequence ID" value="NZ_FOLW01000010.1"/>
</dbReference>
<sequence>MKRLHIINLDGLAGTERMLIQFINSNMHDGDEDKILNINNEISHQLTGHLPKEKIIFPYRVFQNNTLKHLSFIRKYLLRRAIEKENPDLIIIWDLIPNWDKKPSCGKIIYYDHGNSWYFTKNAKTLNFFSMVDGCISASFASQRMLQLKFNLKCPIETVSNNIPHPHKIKIPKDISAKQITLGTASRLEPIKAVGVSILTTMELNNRGIDTKLYIAGHGSQEESLKKLVKKLNLVDKVIFLGFQKDLSDFYQNIDFYISSPITEAFGLSCMEALYNGIPVIFPMIDGQPEVIKHEYSGLGYMPTMTLDEYSELTGLKVNYTHQGYSPLEDKLVELKVPSYIDYADGIEKIINKEKYSTYSYNAQQYIQNECDYKKFNITLKEKLLSFL</sequence>
<evidence type="ECO:0000313" key="3">
    <source>
        <dbReference type="Proteomes" id="UP000226420"/>
    </source>
</evidence>
<protein>
    <submittedName>
        <fullName evidence="2">Glycosyltransferase involved in cell wall bisynthesis</fullName>
    </submittedName>
</protein>
<organism evidence="2 3">
    <name type="scientific">Pragia fontium DSM 5563 = ATCC 49100</name>
    <dbReference type="NCBI Taxonomy" id="1122977"/>
    <lineage>
        <taxon>Bacteria</taxon>
        <taxon>Pseudomonadati</taxon>
        <taxon>Pseudomonadota</taxon>
        <taxon>Gammaproteobacteria</taxon>
        <taxon>Enterobacterales</taxon>
        <taxon>Budviciaceae</taxon>
        <taxon>Pragia</taxon>
    </lineage>
</organism>
<name>A0AAJ5BI73_9GAMM</name>
<comment type="caution">
    <text evidence="2">The sequence shown here is derived from an EMBL/GenBank/DDBJ whole genome shotgun (WGS) entry which is preliminary data.</text>
</comment>
<dbReference type="GO" id="GO:0016757">
    <property type="term" value="F:glycosyltransferase activity"/>
    <property type="evidence" value="ECO:0007669"/>
    <property type="project" value="InterPro"/>
</dbReference>
<dbReference type="Gene3D" id="3.40.50.2000">
    <property type="entry name" value="Glycogen Phosphorylase B"/>
    <property type="match status" value="2"/>
</dbReference>
<reference evidence="2 3" key="1">
    <citation type="submission" date="2016-10" db="EMBL/GenBank/DDBJ databases">
        <authorList>
            <person name="Varghese N."/>
            <person name="Submissions S."/>
        </authorList>
    </citation>
    <scope>NUCLEOTIDE SEQUENCE [LARGE SCALE GENOMIC DNA]</scope>
    <source>
        <strain evidence="2 3">DSM 5563</strain>
    </source>
</reference>
<dbReference type="AlphaFoldDB" id="A0AAJ5BI73"/>
<dbReference type="SUPFAM" id="SSF53756">
    <property type="entry name" value="UDP-Glycosyltransferase/glycogen phosphorylase"/>
    <property type="match status" value="1"/>
</dbReference>
<dbReference type="PANTHER" id="PTHR12526">
    <property type="entry name" value="GLYCOSYLTRANSFERASE"/>
    <property type="match status" value="1"/>
</dbReference>
<evidence type="ECO:0000313" key="2">
    <source>
        <dbReference type="EMBL" id="SFD22651.1"/>
    </source>
</evidence>